<evidence type="ECO:0000313" key="2">
    <source>
        <dbReference type="Proteomes" id="UP000275267"/>
    </source>
</evidence>
<reference evidence="2" key="1">
    <citation type="journal article" date="2019" name="Nat. Commun.">
        <title>The genome of broomcorn millet.</title>
        <authorList>
            <person name="Zou C."/>
            <person name="Miki D."/>
            <person name="Li D."/>
            <person name="Tang Q."/>
            <person name="Xiao L."/>
            <person name="Rajput S."/>
            <person name="Deng P."/>
            <person name="Jia W."/>
            <person name="Huang R."/>
            <person name="Zhang M."/>
            <person name="Sun Y."/>
            <person name="Hu J."/>
            <person name="Fu X."/>
            <person name="Schnable P.S."/>
            <person name="Li F."/>
            <person name="Zhang H."/>
            <person name="Feng B."/>
            <person name="Zhu X."/>
            <person name="Liu R."/>
            <person name="Schnable J.C."/>
            <person name="Zhu J.-K."/>
            <person name="Zhang H."/>
        </authorList>
    </citation>
    <scope>NUCLEOTIDE SEQUENCE [LARGE SCALE GENOMIC DNA]</scope>
</reference>
<organism evidence="1 2">
    <name type="scientific">Panicum miliaceum</name>
    <name type="common">Proso millet</name>
    <name type="synonym">Broomcorn millet</name>
    <dbReference type="NCBI Taxonomy" id="4540"/>
    <lineage>
        <taxon>Eukaryota</taxon>
        <taxon>Viridiplantae</taxon>
        <taxon>Streptophyta</taxon>
        <taxon>Embryophyta</taxon>
        <taxon>Tracheophyta</taxon>
        <taxon>Spermatophyta</taxon>
        <taxon>Magnoliopsida</taxon>
        <taxon>Liliopsida</taxon>
        <taxon>Poales</taxon>
        <taxon>Poaceae</taxon>
        <taxon>PACMAD clade</taxon>
        <taxon>Panicoideae</taxon>
        <taxon>Panicodae</taxon>
        <taxon>Paniceae</taxon>
        <taxon>Panicinae</taxon>
        <taxon>Panicum</taxon>
        <taxon>Panicum sect. Panicum</taxon>
    </lineage>
</organism>
<protein>
    <submittedName>
        <fullName evidence="1">Uncharacterized protein</fullName>
    </submittedName>
</protein>
<gene>
    <name evidence="1" type="ORF">C2845_PM18G03980</name>
</gene>
<proteinExistence type="predicted"/>
<sequence>MVWTEVLCSVRRHGTDVHSSAWEREGNGPVVTSTYYGYDKPLSRVSTKAVYKEFTYNSGPMPTSRGQTTAYNL</sequence>
<dbReference type="EMBL" id="PQIB02000017">
    <property type="protein sequence ID" value="RLM58084.1"/>
    <property type="molecule type" value="Genomic_DNA"/>
</dbReference>
<dbReference type="AlphaFoldDB" id="A0A3L6PGY3"/>
<keyword evidence="2" id="KW-1185">Reference proteome</keyword>
<evidence type="ECO:0000313" key="1">
    <source>
        <dbReference type="EMBL" id="RLM58084.1"/>
    </source>
</evidence>
<accession>A0A3L6PGY3</accession>
<comment type="caution">
    <text evidence="1">The sequence shown here is derived from an EMBL/GenBank/DDBJ whole genome shotgun (WGS) entry which is preliminary data.</text>
</comment>
<name>A0A3L6PGY3_PANMI</name>
<dbReference type="Proteomes" id="UP000275267">
    <property type="component" value="Unassembled WGS sequence"/>
</dbReference>